<dbReference type="PANTHER" id="PTHR43821">
    <property type="entry name" value="NAD(P)H NITROREDUCTASE YDJA-RELATED"/>
    <property type="match status" value="1"/>
</dbReference>
<dbReference type="InterPro" id="IPR000415">
    <property type="entry name" value="Nitroreductase-like"/>
</dbReference>
<dbReference type="EMBL" id="AFAY01000036">
    <property type="protein sequence ID" value="EGF10481.1"/>
    <property type="molecule type" value="Genomic_DNA"/>
</dbReference>
<comment type="similarity">
    <text evidence="1 7">Belongs to the nitroreductase family.</text>
</comment>
<sequence>MDALDLLTTRRSVRELTAPAPDELELETIFQSATQVPDHGGLTPWRFVVIHGDAAKARFRRALEETVVQMKLGDESMKKAEKVADFAPMAIAVISKIAVGAEKPKPEWEQLLSAGAAAYAVQLAANALGYDNVWITGLWCGSPVLRAEMGCGEKDRIIGFIMVGTAQHSFPKEEKNTNLEQFVTYW</sequence>
<comment type="caution">
    <text evidence="10">The sequence shown here is derived from an EMBL/GenBank/DDBJ whole genome shotgun (WGS) entry which is preliminary data.</text>
</comment>
<dbReference type="OrthoDB" id="9804207at2"/>
<dbReference type="Gene3D" id="3.40.109.10">
    <property type="entry name" value="NADH Oxidase"/>
    <property type="match status" value="1"/>
</dbReference>
<dbReference type="HOGENOM" id="CLU_070764_5_0_4"/>
<evidence type="ECO:0000256" key="4">
    <source>
        <dbReference type="ARBA" id="ARBA00022857"/>
    </source>
</evidence>
<keyword evidence="3 7" id="KW-0288">FMN</keyword>
<evidence type="ECO:0000313" key="10">
    <source>
        <dbReference type="EMBL" id="EGF10481.1"/>
    </source>
</evidence>
<dbReference type="SUPFAM" id="SSF55469">
    <property type="entry name" value="FMN-dependent nitroreductase-like"/>
    <property type="match status" value="1"/>
</dbReference>
<keyword evidence="11" id="KW-1185">Reference proteome</keyword>
<evidence type="ECO:0000256" key="2">
    <source>
        <dbReference type="ARBA" id="ARBA00022630"/>
    </source>
</evidence>
<dbReference type="PANTHER" id="PTHR43821:SF1">
    <property type="entry name" value="NAD(P)H NITROREDUCTASE YDJA-RELATED"/>
    <property type="match status" value="1"/>
</dbReference>
<keyword evidence="4 7" id="KW-0521">NADP</keyword>
<dbReference type="STRING" id="267212.GCA_001063965_01120"/>
<keyword evidence="2 7" id="KW-0285">Flavoprotein</keyword>
<dbReference type="RefSeq" id="WP_007342843.1">
    <property type="nucleotide sequence ID" value="NZ_GL878494.1"/>
</dbReference>
<name>F2BDN1_9NEIS</name>
<feature type="binding site" description="in other chain" evidence="8">
    <location>
        <begin position="134"/>
        <end position="136"/>
    </location>
    <ligand>
        <name>FMN</name>
        <dbReference type="ChEBI" id="CHEBI:58210"/>
        <note>ligand shared between dimeric partners</note>
    </ligand>
</feature>
<evidence type="ECO:0000256" key="8">
    <source>
        <dbReference type="PIRSR" id="PIRSR000232-1"/>
    </source>
</evidence>
<keyword evidence="5 7" id="KW-0560">Oxidoreductase</keyword>
<evidence type="ECO:0000256" key="7">
    <source>
        <dbReference type="PIRNR" id="PIRNR000232"/>
    </source>
</evidence>
<keyword evidence="6 7" id="KW-0520">NAD</keyword>
<feature type="domain" description="Nitroreductase" evidence="9">
    <location>
        <begin position="8"/>
        <end position="164"/>
    </location>
</feature>
<evidence type="ECO:0000256" key="6">
    <source>
        <dbReference type="ARBA" id="ARBA00023027"/>
    </source>
</evidence>
<evidence type="ECO:0000259" key="9">
    <source>
        <dbReference type="Pfam" id="PF00881"/>
    </source>
</evidence>
<organism evidence="10 11">
    <name type="scientific">Neisseria bacilliformis ATCC BAA-1200</name>
    <dbReference type="NCBI Taxonomy" id="888742"/>
    <lineage>
        <taxon>Bacteria</taxon>
        <taxon>Pseudomonadati</taxon>
        <taxon>Pseudomonadota</taxon>
        <taxon>Betaproteobacteria</taxon>
        <taxon>Neisseriales</taxon>
        <taxon>Neisseriaceae</taxon>
        <taxon>Neisseria</taxon>
    </lineage>
</organism>
<reference evidence="10 11" key="1">
    <citation type="submission" date="2011-02" db="EMBL/GenBank/DDBJ databases">
        <authorList>
            <person name="Muzny D."/>
            <person name="Qin X."/>
            <person name="Deng J."/>
            <person name="Jiang H."/>
            <person name="Liu Y."/>
            <person name="Qu J."/>
            <person name="Song X.-Z."/>
            <person name="Zhang L."/>
            <person name="Thornton R."/>
            <person name="Coyle M."/>
            <person name="Francisco L."/>
            <person name="Jackson L."/>
            <person name="Javaid M."/>
            <person name="Korchina V."/>
            <person name="Kovar C."/>
            <person name="Mata R."/>
            <person name="Mathew T."/>
            <person name="Ngo R."/>
            <person name="Nguyen L."/>
            <person name="Nguyen N."/>
            <person name="Okwuonu G."/>
            <person name="Ongeri F."/>
            <person name="Pham C."/>
            <person name="Simmons D."/>
            <person name="Wilczek-Boney K."/>
            <person name="Hale W."/>
            <person name="Jakkamsetti A."/>
            <person name="Pham P."/>
            <person name="Ruth R."/>
            <person name="San Lucas F."/>
            <person name="Warren J."/>
            <person name="Zhang J."/>
            <person name="Zhao Z."/>
            <person name="Zhou C."/>
            <person name="Zhu D."/>
            <person name="Lee S."/>
            <person name="Bess C."/>
            <person name="Blankenburg K."/>
            <person name="Forbes L."/>
            <person name="Fu Q."/>
            <person name="Gubbala S."/>
            <person name="Hirani K."/>
            <person name="Jayaseelan J.C."/>
            <person name="Lara F."/>
            <person name="Munidasa M."/>
            <person name="Palculict T."/>
            <person name="Patil S."/>
            <person name="Pu L.-L."/>
            <person name="Saada N."/>
            <person name="Tang L."/>
            <person name="Weissenberger G."/>
            <person name="Zhu Y."/>
            <person name="Hemphill L."/>
            <person name="Shang Y."/>
            <person name="Youmans B."/>
            <person name="Ayvaz T."/>
            <person name="Ross M."/>
            <person name="Santibanez J."/>
            <person name="Aqrawi P."/>
            <person name="Gross S."/>
            <person name="Joshi V."/>
            <person name="Fowler G."/>
            <person name="Nazareth L."/>
            <person name="Reid J."/>
            <person name="Worley K."/>
            <person name="Petrosino J."/>
            <person name="Highlander S."/>
            <person name="Gibbs R."/>
        </authorList>
    </citation>
    <scope>NUCLEOTIDE SEQUENCE [LARGE SCALE GENOMIC DNA]</scope>
    <source>
        <strain evidence="10 11">ATCC BAA-1200</strain>
    </source>
</reference>
<evidence type="ECO:0000256" key="3">
    <source>
        <dbReference type="ARBA" id="ARBA00022643"/>
    </source>
</evidence>
<dbReference type="PIRSF" id="PIRSF000232">
    <property type="entry name" value="YdjA"/>
    <property type="match status" value="1"/>
</dbReference>
<gene>
    <name evidence="10" type="ORF">HMPREF9123_1837</name>
</gene>
<evidence type="ECO:0000313" key="11">
    <source>
        <dbReference type="Proteomes" id="UP000004105"/>
    </source>
</evidence>
<feature type="binding site" evidence="8">
    <location>
        <position position="39"/>
    </location>
    <ligand>
        <name>FMN</name>
        <dbReference type="ChEBI" id="CHEBI:58210"/>
        <note>ligand shared between dimeric partners</note>
    </ligand>
</feature>
<dbReference type="GO" id="GO:0016491">
    <property type="term" value="F:oxidoreductase activity"/>
    <property type="evidence" value="ECO:0007669"/>
    <property type="project" value="UniProtKB-UniRule"/>
</dbReference>
<accession>F2BDN1</accession>
<dbReference type="Proteomes" id="UP000004105">
    <property type="component" value="Unassembled WGS sequence"/>
</dbReference>
<evidence type="ECO:0000256" key="1">
    <source>
        <dbReference type="ARBA" id="ARBA00007118"/>
    </source>
</evidence>
<dbReference type="InterPro" id="IPR029479">
    <property type="entry name" value="Nitroreductase"/>
</dbReference>
<proteinExistence type="inferred from homology"/>
<dbReference type="EC" id="1.-.-.-" evidence="7"/>
<evidence type="ECO:0000256" key="5">
    <source>
        <dbReference type="ARBA" id="ARBA00023002"/>
    </source>
</evidence>
<dbReference type="Pfam" id="PF00881">
    <property type="entry name" value="Nitroreductase"/>
    <property type="match status" value="1"/>
</dbReference>
<dbReference type="InterPro" id="IPR026021">
    <property type="entry name" value="YdjA-like"/>
</dbReference>
<protein>
    <recommendedName>
        <fullName evidence="7">Putative NAD(P)H nitroreductase</fullName>
        <ecNumber evidence="7">1.-.-.-</ecNumber>
    </recommendedName>
</protein>
<feature type="binding site" description="in other chain" evidence="8">
    <location>
        <begin position="10"/>
        <end position="12"/>
    </location>
    <ligand>
        <name>FMN</name>
        <dbReference type="ChEBI" id="CHEBI:58210"/>
        <note>ligand shared between dimeric partners</note>
    </ligand>
</feature>
<comment type="cofactor">
    <cofactor evidence="8">
        <name>FMN</name>
        <dbReference type="ChEBI" id="CHEBI:58210"/>
    </cofactor>
    <text evidence="8">Binds 1 FMN per subunit.</text>
</comment>
<dbReference type="InterPro" id="IPR052530">
    <property type="entry name" value="NAD(P)H_nitroreductase"/>
</dbReference>
<dbReference type="AlphaFoldDB" id="F2BDN1"/>
<dbReference type="CDD" id="cd02135">
    <property type="entry name" value="YdjA-like"/>
    <property type="match status" value="1"/>
</dbReference>